<feature type="region of interest" description="Disordered" evidence="1">
    <location>
        <begin position="527"/>
        <end position="582"/>
    </location>
</feature>
<reference evidence="4 5" key="1">
    <citation type="submission" date="2020-08" db="EMBL/GenBank/DDBJ databases">
        <title>Genomic Encyclopedia of Type Strains, Phase IV (KMG-IV): sequencing the most valuable type-strain genomes for metagenomic binning, comparative biology and taxonomic classification.</title>
        <authorList>
            <person name="Goeker M."/>
        </authorList>
    </citation>
    <scope>NUCLEOTIDE SEQUENCE [LARGE SCALE GENOMIC DNA]</scope>
    <source>
        <strain evidence="4 5">YIM 65646</strain>
    </source>
</reference>
<dbReference type="RefSeq" id="WP_184790893.1">
    <property type="nucleotide sequence ID" value="NZ_BONT01000048.1"/>
</dbReference>
<dbReference type="Gene3D" id="3.10.620.30">
    <property type="match status" value="1"/>
</dbReference>
<feature type="transmembrane region" description="Helical" evidence="2">
    <location>
        <begin position="59"/>
        <end position="80"/>
    </location>
</feature>
<feature type="transmembrane region" description="Helical" evidence="2">
    <location>
        <begin position="143"/>
        <end position="161"/>
    </location>
</feature>
<feature type="transmembrane region" description="Helical" evidence="2">
    <location>
        <begin position="167"/>
        <end position="187"/>
    </location>
</feature>
<dbReference type="SMART" id="SM00460">
    <property type="entry name" value="TGc"/>
    <property type="match status" value="1"/>
</dbReference>
<dbReference type="InterPro" id="IPR038765">
    <property type="entry name" value="Papain-like_cys_pep_sf"/>
</dbReference>
<protein>
    <submittedName>
        <fullName evidence="4">Transglutaminase-like putative cysteine protease</fullName>
    </submittedName>
</protein>
<accession>A0A841FPN9</accession>
<feature type="domain" description="Transglutaminase-like" evidence="3">
    <location>
        <begin position="464"/>
        <end position="530"/>
    </location>
</feature>
<keyword evidence="4" id="KW-0378">Hydrolase</keyword>
<dbReference type="SUPFAM" id="SSF54001">
    <property type="entry name" value="Cysteine proteinases"/>
    <property type="match status" value="1"/>
</dbReference>
<keyword evidence="5" id="KW-1185">Reference proteome</keyword>
<proteinExistence type="predicted"/>
<evidence type="ECO:0000256" key="1">
    <source>
        <dbReference type="SAM" id="MobiDB-lite"/>
    </source>
</evidence>
<feature type="transmembrane region" description="Helical" evidence="2">
    <location>
        <begin position="590"/>
        <end position="611"/>
    </location>
</feature>
<feature type="transmembrane region" description="Helical" evidence="2">
    <location>
        <begin position="207"/>
        <end position="231"/>
    </location>
</feature>
<dbReference type="InterPro" id="IPR002931">
    <property type="entry name" value="Transglutaminase-like"/>
</dbReference>
<dbReference type="AlphaFoldDB" id="A0A841FPN9"/>
<dbReference type="Proteomes" id="UP000548476">
    <property type="component" value="Unassembled WGS sequence"/>
</dbReference>
<gene>
    <name evidence="4" type="ORF">HNR73_005965</name>
</gene>
<dbReference type="InterPro" id="IPR052901">
    <property type="entry name" value="Bact_TGase-like"/>
</dbReference>
<sequence>MVNRLRLLIVPLTLVGMITLAGGALGRIYVNELLLYLVAGAALGSVAVGTLLRNRSAVFLPPLTVVLLFGYTILCVQMTAGRATVSGTLADIYLDAVRNSVPRLLTSMIPVEPQPDTVLVPVVASWAVGLIATEFAVRYRRVLLGYLGPMVLYGGSLYLVGPNASGLIWYALAFAGLAGLGLAVSAIEPVPEGTITATQQGGRSVRLRAITTGAAGLAVLIGAVAVLGPVAGGAVSGSPSDPRQYVVPPQLNDIDANPLIRIAGWAQNPDQPLLTTNLSEDARLRLAVMYDYDGITWKVGSIYRAAGRVLAPPVNTLAPTREVTQKITIGELTGRLVPSVADPIRVEGMRVAYDRETGTLMNPTGLVQGETYTVTSAEPQIPVNRLATASTGSGPSVARFLALPPELPKELTDLATYLEDQGGGPYQRATTLEQFMATHYAFKADMPGGHSLPNLGFFLGAPPRGGGQQGTSEHFAATYAVIGRMLGLPTRVAVGFHAKAGEYTVRGADALAWPEVWFEGAGWVPFDPMPQPDQNITPPEDEIKPPEESKPPESSAPPQDYDDPSVTPPSGDDSGDPGATATAKDGIPGWVFGAVGGLVVLIAVVVTILAMKRAKTSRRLWHGSAASRVRGAWQEVHDGLRLARRRPPPTLTATEVADFAVGAVRPREGVEAPSMRALVAAINEVAFASDAVREDVAEAAARTAEAYVAALRGSRSWLGRVLWTLTPRPLFWRDAPLPRARG</sequence>
<dbReference type="Pfam" id="PF01841">
    <property type="entry name" value="Transglut_core"/>
    <property type="match status" value="1"/>
</dbReference>
<evidence type="ECO:0000313" key="4">
    <source>
        <dbReference type="EMBL" id="MBB6038085.1"/>
    </source>
</evidence>
<evidence type="ECO:0000256" key="2">
    <source>
        <dbReference type="SAM" id="Phobius"/>
    </source>
</evidence>
<name>A0A841FPN9_9ACTN</name>
<feature type="transmembrane region" description="Helical" evidence="2">
    <location>
        <begin position="118"/>
        <end position="136"/>
    </location>
</feature>
<comment type="caution">
    <text evidence="4">The sequence shown here is derived from an EMBL/GenBank/DDBJ whole genome shotgun (WGS) entry which is preliminary data.</text>
</comment>
<evidence type="ECO:0000259" key="3">
    <source>
        <dbReference type="SMART" id="SM00460"/>
    </source>
</evidence>
<dbReference type="GO" id="GO:0008233">
    <property type="term" value="F:peptidase activity"/>
    <property type="evidence" value="ECO:0007669"/>
    <property type="project" value="UniProtKB-KW"/>
</dbReference>
<evidence type="ECO:0000313" key="5">
    <source>
        <dbReference type="Proteomes" id="UP000548476"/>
    </source>
</evidence>
<dbReference type="PANTHER" id="PTHR42736">
    <property type="entry name" value="PROTEIN-GLUTAMINE GAMMA-GLUTAMYLTRANSFERASE"/>
    <property type="match status" value="1"/>
</dbReference>
<keyword evidence="2" id="KW-0472">Membrane</keyword>
<keyword evidence="4" id="KW-0645">Protease</keyword>
<dbReference type="EMBL" id="JACHGT010000015">
    <property type="protein sequence ID" value="MBB6038085.1"/>
    <property type="molecule type" value="Genomic_DNA"/>
</dbReference>
<feature type="transmembrane region" description="Helical" evidence="2">
    <location>
        <begin position="33"/>
        <end position="52"/>
    </location>
</feature>
<feature type="compositionally biased region" description="Basic and acidic residues" evidence="1">
    <location>
        <begin position="541"/>
        <end position="551"/>
    </location>
</feature>
<dbReference type="GO" id="GO:0006508">
    <property type="term" value="P:proteolysis"/>
    <property type="evidence" value="ECO:0007669"/>
    <property type="project" value="UniProtKB-KW"/>
</dbReference>
<dbReference type="PANTHER" id="PTHR42736:SF1">
    <property type="entry name" value="PROTEIN-GLUTAMINE GAMMA-GLUTAMYLTRANSFERASE"/>
    <property type="match status" value="1"/>
</dbReference>
<keyword evidence="2" id="KW-1133">Transmembrane helix</keyword>
<keyword evidence="2" id="KW-0812">Transmembrane</keyword>
<organism evidence="4 5">
    <name type="scientific">Phytomonospora endophytica</name>
    <dbReference type="NCBI Taxonomy" id="714109"/>
    <lineage>
        <taxon>Bacteria</taxon>
        <taxon>Bacillati</taxon>
        <taxon>Actinomycetota</taxon>
        <taxon>Actinomycetes</taxon>
        <taxon>Micromonosporales</taxon>
        <taxon>Micromonosporaceae</taxon>
        <taxon>Phytomonospora</taxon>
    </lineage>
</organism>